<dbReference type="InterPro" id="IPR000089">
    <property type="entry name" value="Biotin_lipoyl"/>
</dbReference>
<dbReference type="InterPro" id="IPR036625">
    <property type="entry name" value="E3-bd_dom_sf"/>
</dbReference>
<dbReference type="Gene3D" id="2.40.50.100">
    <property type="match status" value="1"/>
</dbReference>
<comment type="cofactor">
    <cofactor evidence="1 4">
        <name>(R)-lipoate</name>
        <dbReference type="ChEBI" id="CHEBI:83088"/>
    </cofactor>
</comment>
<keyword evidence="4 8" id="KW-0012">Acyltransferase</keyword>
<reference evidence="8 9" key="1">
    <citation type="submission" date="2023-08" db="EMBL/GenBank/DDBJ databases">
        <title>Achromobacter seleniivolatilans sp. nov., isolated from seleniferous soil.</title>
        <authorList>
            <person name="Zhang S."/>
            <person name="Li K."/>
            <person name="Peng J."/>
            <person name="Zhao Q."/>
            <person name="Wang H."/>
            <person name="Guo Y."/>
        </authorList>
    </citation>
    <scope>NUCLEOTIDE SEQUENCE [LARGE SCALE GENOMIC DNA]</scope>
    <source>
        <strain evidence="8 9">R39</strain>
    </source>
</reference>
<evidence type="ECO:0000256" key="1">
    <source>
        <dbReference type="ARBA" id="ARBA00001938"/>
    </source>
</evidence>
<feature type="domain" description="Lipoyl-binding" evidence="6">
    <location>
        <begin position="2"/>
        <end position="78"/>
    </location>
</feature>
<keyword evidence="3 4" id="KW-0450">Lipoyl</keyword>
<accession>A0ABY9LZS6</accession>
<dbReference type="PROSITE" id="PS51826">
    <property type="entry name" value="PSBD"/>
    <property type="match status" value="1"/>
</dbReference>
<dbReference type="Pfam" id="PF00364">
    <property type="entry name" value="Biotin_lipoyl"/>
    <property type="match status" value="1"/>
</dbReference>
<dbReference type="EMBL" id="CP132976">
    <property type="protein sequence ID" value="WMD19789.1"/>
    <property type="molecule type" value="Genomic_DNA"/>
</dbReference>
<sequence>MDIEVVMPTIGAGTTQGKILQWLKQSGDTVKVGDILAEIETDKAVIELEAVDSGILERIHVAAGDTAVPVGDVIATLSSKQSGQAPAASGPASIAAKASVPTSASVPPSSSAFTSTPAPAPAPVAASASVAAEPEQHRLFASPSARRVARIMGVDLHTLTGSGPNGRIVRVDIEHAAASAPAPAAKPAAPASLPAAGALTPHSAMRATIARRLVQSKQQVPHFYLTVDCRMDAMMAARESLNAAATVRYSLNDFLVMAVARAVARVPEINAQWTDAGTLRLDQIDLSIAVALESGLITPILRGADKLGLNEVSAQIKQLADQARSGRLRPEQYEGGSLTLSNLGMYGVKSFAAIINPPQSAILAAGAVTRQPVVDGDELRIGHVMSLTLSADHRVVDGALGARFLQAVQHLLEHPIELIL</sequence>
<dbReference type="EC" id="2.3.1.-" evidence="4"/>
<dbReference type="GO" id="GO:0016746">
    <property type="term" value="F:acyltransferase activity"/>
    <property type="evidence" value="ECO:0007669"/>
    <property type="project" value="UniProtKB-KW"/>
</dbReference>
<dbReference type="Pfam" id="PF02817">
    <property type="entry name" value="E3_binding"/>
    <property type="match status" value="1"/>
</dbReference>
<keyword evidence="9" id="KW-1185">Reference proteome</keyword>
<evidence type="ECO:0000259" key="7">
    <source>
        <dbReference type="PROSITE" id="PS51826"/>
    </source>
</evidence>
<dbReference type="SUPFAM" id="SSF47005">
    <property type="entry name" value="Peripheral subunit-binding domain of 2-oxo acid dehydrogenase complex"/>
    <property type="match status" value="1"/>
</dbReference>
<keyword evidence="4 8" id="KW-0808">Transferase</keyword>
<name>A0ABY9LZS6_9BURK</name>
<dbReference type="InterPro" id="IPR011053">
    <property type="entry name" value="Single_hybrid_motif"/>
</dbReference>
<organism evidence="8 9">
    <name type="scientific">Achromobacter seleniivolatilans</name>
    <dbReference type="NCBI Taxonomy" id="3047478"/>
    <lineage>
        <taxon>Bacteria</taxon>
        <taxon>Pseudomonadati</taxon>
        <taxon>Pseudomonadota</taxon>
        <taxon>Betaproteobacteria</taxon>
        <taxon>Burkholderiales</taxon>
        <taxon>Alcaligenaceae</taxon>
        <taxon>Achromobacter</taxon>
    </lineage>
</organism>
<evidence type="ECO:0000259" key="6">
    <source>
        <dbReference type="PROSITE" id="PS50968"/>
    </source>
</evidence>
<proteinExistence type="inferred from homology"/>
<feature type="region of interest" description="Disordered" evidence="5">
    <location>
        <begin position="105"/>
        <end position="129"/>
    </location>
</feature>
<dbReference type="Pfam" id="PF00198">
    <property type="entry name" value="2-oxoacid_dh"/>
    <property type="match status" value="1"/>
</dbReference>
<gene>
    <name evidence="8" type="ORF">RAS12_24735</name>
</gene>
<evidence type="ECO:0000313" key="8">
    <source>
        <dbReference type="EMBL" id="WMD19789.1"/>
    </source>
</evidence>
<dbReference type="PANTHER" id="PTHR23151:SF90">
    <property type="entry name" value="DIHYDROLIPOYLLYSINE-RESIDUE ACETYLTRANSFERASE COMPONENT OF PYRUVATE DEHYDROGENASE COMPLEX, MITOCHONDRIAL-RELATED"/>
    <property type="match status" value="1"/>
</dbReference>
<dbReference type="CDD" id="cd06849">
    <property type="entry name" value="lipoyl_domain"/>
    <property type="match status" value="1"/>
</dbReference>
<comment type="similarity">
    <text evidence="2 4">Belongs to the 2-oxoacid dehydrogenase family.</text>
</comment>
<dbReference type="PROSITE" id="PS50968">
    <property type="entry name" value="BIOTINYL_LIPOYL"/>
    <property type="match status" value="1"/>
</dbReference>
<dbReference type="InterPro" id="IPR023213">
    <property type="entry name" value="CAT-like_dom_sf"/>
</dbReference>
<dbReference type="InterPro" id="IPR001078">
    <property type="entry name" value="2-oxoacid_DH_actylTfrase"/>
</dbReference>
<dbReference type="RefSeq" id="WP_306942335.1">
    <property type="nucleotide sequence ID" value="NZ_CP132976.1"/>
</dbReference>
<dbReference type="SUPFAM" id="SSF51230">
    <property type="entry name" value="Single hybrid motif"/>
    <property type="match status" value="1"/>
</dbReference>
<dbReference type="Proteomes" id="UP001234798">
    <property type="component" value="Chromosome"/>
</dbReference>
<evidence type="ECO:0000313" key="9">
    <source>
        <dbReference type="Proteomes" id="UP001234798"/>
    </source>
</evidence>
<dbReference type="InterPro" id="IPR045257">
    <property type="entry name" value="E2/Pdx1"/>
</dbReference>
<feature type="domain" description="Peripheral subunit-binding (PSBD)" evidence="7">
    <location>
        <begin position="140"/>
        <end position="177"/>
    </location>
</feature>
<evidence type="ECO:0000256" key="5">
    <source>
        <dbReference type="SAM" id="MobiDB-lite"/>
    </source>
</evidence>
<dbReference type="PANTHER" id="PTHR23151">
    <property type="entry name" value="DIHYDROLIPOAMIDE ACETYL/SUCCINYL-TRANSFERASE-RELATED"/>
    <property type="match status" value="1"/>
</dbReference>
<dbReference type="InterPro" id="IPR003016">
    <property type="entry name" value="2-oxoA_DH_lipoyl-BS"/>
</dbReference>
<evidence type="ECO:0000256" key="2">
    <source>
        <dbReference type="ARBA" id="ARBA00007317"/>
    </source>
</evidence>
<dbReference type="PROSITE" id="PS00189">
    <property type="entry name" value="LIPOYL"/>
    <property type="match status" value="1"/>
</dbReference>
<dbReference type="SUPFAM" id="SSF52777">
    <property type="entry name" value="CoA-dependent acyltransferases"/>
    <property type="match status" value="1"/>
</dbReference>
<dbReference type="InterPro" id="IPR004167">
    <property type="entry name" value="PSBD"/>
</dbReference>
<evidence type="ECO:0000256" key="4">
    <source>
        <dbReference type="RuleBase" id="RU003423"/>
    </source>
</evidence>
<protein>
    <recommendedName>
        <fullName evidence="4">Dihydrolipoamide acetyltransferase component of pyruvate dehydrogenase complex</fullName>
        <ecNumber evidence="4">2.3.1.-</ecNumber>
    </recommendedName>
</protein>
<evidence type="ECO:0000256" key="3">
    <source>
        <dbReference type="ARBA" id="ARBA00022823"/>
    </source>
</evidence>
<dbReference type="Gene3D" id="3.30.559.10">
    <property type="entry name" value="Chloramphenicol acetyltransferase-like domain"/>
    <property type="match status" value="1"/>
</dbReference>
<dbReference type="Gene3D" id="4.10.320.10">
    <property type="entry name" value="E3-binding domain"/>
    <property type="match status" value="1"/>
</dbReference>